<evidence type="ECO:0000313" key="4">
    <source>
        <dbReference type="EMBL" id="KAG8238894.1"/>
    </source>
</evidence>
<proteinExistence type="predicted"/>
<reference evidence="4" key="1">
    <citation type="submission" date="2013-04" db="EMBL/GenBank/DDBJ databases">
        <authorList>
            <person name="Qu J."/>
            <person name="Murali S.C."/>
            <person name="Bandaranaike D."/>
            <person name="Bellair M."/>
            <person name="Blankenburg K."/>
            <person name="Chao H."/>
            <person name="Dinh H."/>
            <person name="Doddapaneni H."/>
            <person name="Downs B."/>
            <person name="Dugan-Rocha S."/>
            <person name="Elkadiri S."/>
            <person name="Gnanaolivu R.D."/>
            <person name="Hernandez B."/>
            <person name="Javaid M."/>
            <person name="Jayaseelan J.C."/>
            <person name="Lee S."/>
            <person name="Li M."/>
            <person name="Ming W."/>
            <person name="Munidasa M."/>
            <person name="Muniz J."/>
            <person name="Nguyen L."/>
            <person name="Ongeri F."/>
            <person name="Osuji N."/>
            <person name="Pu L.-L."/>
            <person name="Puazo M."/>
            <person name="Qu C."/>
            <person name="Quiroz J."/>
            <person name="Raj R."/>
            <person name="Weissenberger G."/>
            <person name="Xin Y."/>
            <person name="Zou X."/>
            <person name="Han Y."/>
            <person name="Richards S."/>
            <person name="Worley K."/>
            <person name="Muzny D."/>
            <person name="Gibbs R."/>
        </authorList>
    </citation>
    <scope>NUCLEOTIDE SEQUENCE</scope>
    <source>
        <strain evidence="4">Sampled in the wild</strain>
    </source>
</reference>
<dbReference type="EMBL" id="KZ309466">
    <property type="protein sequence ID" value="KAG8238894.1"/>
    <property type="molecule type" value="Genomic_DNA"/>
</dbReference>
<evidence type="ECO:0000313" key="5">
    <source>
        <dbReference type="Proteomes" id="UP000792457"/>
    </source>
</evidence>
<dbReference type="PROSITE" id="PS50088">
    <property type="entry name" value="ANK_REPEAT"/>
    <property type="match status" value="5"/>
</dbReference>
<dbReference type="PANTHER" id="PTHR24198">
    <property type="entry name" value="ANKYRIN REPEAT AND PROTEIN KINASE DOMAIN-CONTAINING PROTEIN"/>
    <property type="match status" value="1"/>
</dbReference>
<keyword evidence="5" id="KW-1185">Reference proteome</keyword>
<feature type="repeat" description="ANK" evidence="3">
    <location>
        <begin position="127"/>
        <end position="159"/>
    </location>
</feature>
<dbReference type="Proteomes" id="UP000792457">
    <property type="component" value="Unassembled WGS sequence"/>
</dbReference>
<reference evidence="4" key="2">
    <citation type="submission" date="2017-10" db="EMBL/GenBank/DDBJ databases">
        <title>Ladona fulva Genome sequencing and assembly.</title>
        <authorList>
            <person name="Murali S."/>
            <person name="Richards S."/>
            <person name="Bandaranaike D."/>
            <person name="Bellair M."/>
            <person name="Blankenburg K."/>
            <person name="Chao H."/>
            <person name="Dinh H."/>
            <person name="Doddapaneni H."/>
            <person name="Dugan-Rocha S."/>
            <person name="Elkadiri S."/>
            <person name="Gnanaolivu R."/>
            <person name="Hernandez B."/>
            <person name="Skinner E."/>
            <person name="Javaid M."/>
            <person name="Lee S."/>
            <person name="Li M."/>
            <person name="Ming W."/>
            <person name="Munidasa M."/>
            <person name="Muniz J."/>
            <person name="Nguyen L."/>
            <person name="Hughes D."/>
            <person name="Osuji N."/>
            <person name="Pu L.-L."/>
            <person name="Puazo M."/>
            <person name="Qu C."/>
            <person name="Quiroz J."/>
            <person name="Raj R."/>
            <person name="Weissenberger G."/>
            <person name="Xin Y."/>
            <person name="Zou X."/>
            <person name="Han Y."/>
            <person name="Worley K."/>
            <person name="Muzny D."/>
            <person name="Gibbs R."/>
        </authorList>
    </citation>
    <scope>NUCLEOTIDE SEQUENCE</scope>
    <source>
        <strain evidence="4">Sampled in the wild</strain>
    </source>
</reference>
<feature type="repeat" description="ANK" evidence="3">
    <location>
        <begin position="54"/>
        <end position="86"/>
    </location>
</feature>
<dbReference type="PROSITE" id="PS50297">
    <property type="entry name" value="ANK_REP_REGION"/>
    <property type="match status" value="5"/>
</dbReference>
<dbReference type="PANTHER" id="PTHR24198:SF191">
    <property type="entry name" value="RABANKYRIN-5-LIKE"/>
    <property type="match status" value="1"/>
</dbReference>
<name>A0A8K0PCZ4_LADFU</name>
<feature type="repeat" description="ANK" evidence="3">
    <location>
        <begin position="228"/>
        <end position="260"/>
    </location>
</feature>
<protein>
    <submittedName>
        <fullName evidence="4">Uncharacterized protein</fullName>
    </submittedName>
</protein>
<comment type="caution">
    <text evidence="4">The sequence shown here is derived from an EMBL/GenBank/DDBJ whole genome shotgun (WGS) entry which is preliminary data.</text>
</comment>
<gene>
    <name evidence="4" type="ORF">J437_LFUL015179</name>
</gene>
<dbReference type="InterPro" id="IPR036770">
    <property type="entry name" value="Ankyrin_rpt-contain_sf"/>
</dbReference>
<organism evidence="4 5">
    <name type="scientific">Ladona fulva</name>
    <name type="common">Scarce chaser dragonfly</name>
    <name type="synonym">Libellula fulva</name>
    <dbReference type="NCBI Taxonomy" id="123851"/>
    <lineage>
        <taxon>Eukaryota</taxon>
        <taxon>Metazoa</taxon>
        <taxon>Ecdysozoa</taxon>
        <taxon>Arthropoda</taxon>
        <taxon>Hexapoda</taxon>
        <taxon>Insecta</taxon>
        <taxon>Pterygota</taxon>
        <taxon>Palaeoptera</taxon>
        <taxon>Odonata</taxon>
        <taxon>Epiprocta</taxon>
        <taxon>Anisoptera</taxon>
        <taxon>Libelluloidea</taxon>
        <taxon>Libellulidae</taxon>
        <taxon>Ladona</taxon>
    </lineage>
</organism>
<dbReference type="Gene3D" id="1.25.40.20">
    <property type="entry name" value="Ankyrin repeat-containing domain"/>
    <property type="match status" value="3"/>
</dbReference>
<evidence type="ECO:0000256" key="2">
    <source>
        <dbReference type="ARBA" id="ARBA00023043"/>
    </source>
</evidence>
<dbReference type="SUPFAM" id="SSF48403">
    <property type="entry name" value="Ankyrin repeat"/>
    <property type="match status" value="2"/>
</dbReference>
<sequence>MFSIKILLKFNEVISIHRTPDNETCLQLAIKNRLTVVVEALCQKGVDMSISDASGNAPLWLALDGGDEDIASILVRYGVDTDSWGEGPEGCYQTLLHKAIDENNQSVACFLIQRPGPGGRGGEEARDQASPLHLCCQWGLEDVVRTLVEHGANINAKDSEGKTPLHVAIENSHHSITCLLLCHPGLDLSIRDKSSLTPFASAMSCKNERAARAILDKMPTAAEQYDKRGRNFLHLAVEKGDLEAILFLLSVGVDLGSRVRDASQATPLHLAAERGLELPLRNLLLAGARPDERDAHR</sequence>
<accession>A0A8K0PCZ4</accession>
<dbReference type="SMART" id="SM00248">
    <property type="entry name" value="ANK"/>
    <property type="match status" value="8"/>
</dbReference>
<keyword evidence="1" id="KW-0677">Repeat</keyword>
<evidence type="ECO:0000256" key="3">
    <source>
        <dbReference type="PROSITE-ProRule" id="PRU00023"/>
    </source>
</evidence>
<feature type="repeat" description="ANK" evidence="3">
    <location>
        <begin position="160"/>
        <end position="193"/>
    </location>
</feature>
<evidence type="ECO:0000256" key="1">
    <source>
        <dbReference type="ARBA" id="ARBA00022737"/>
    </source>
</evidence>
<dbReference type="InterPro" id="IPR002110">
    <property type="entry name" value="Ankyrin_rpt"/>
</dbReference>
<dbReference type="OrthoDB" id="2306477at2759"/>
<dbReference type="AlphaFoldDB" id="A0A8K0PCZ4"/>
<keyword evidence="2 3" id="KW-0040">ANK repeat</keyword>
<feature type="repeat" description="ANK" evidence="3">
    <location>
        <begin position="263"/>
        <end position="295"/>
    </location>
</feature>
<dbReference type="Pfam" id="PF12796">
    <property type="entry name" value="Ank_2"/>
    <property type="match status" value="3"/>
</dbReference>